<feature type="region of interest" description="Disordered" evidence="1">
    <location>
        <begin position="33"/>
        <end position="57"/>
    </location>
</feature>
<proteinExistence type="predicted"/>
<evidence type="ECO:0000313" key="3">
    <source>
        <dbReference type="Proteomes" id="UP001212152"/>
    </source>
</evidence>
<dbReference type="Proteomes" id="UP001212152">
    <property type="component" value="Unassembled WGS sequence"/>
</dbReference>
<name>A0AAD5TS50_9FUNG</name>
<accession>A0AAD5TS50</accession>
<gene>
    <name evidence="2" type="ORF">HDU87_000189</name>
</gene>
<protein>
    <submittedName>
        <fullName evidence="2">Uncharacterized protein</fullName>
    </submittedName>
</protein>
<comment type="caution">
    <text evidence="2">The sequence shown here is derived from an EMBL/GenBank/DDBJ whole genome shotgun (WGS) entry which is preliminary data.</text>
</comment>
<keyword evidence="3" id="KW-1185">Reference proteome</keyword>
<organism evidence="2 3">
    <name type="scientific">Geranomyces variabilis</name>
    <dbReference type="NCBI Taxonomy" id="109894"/>
    <lineage>
        <taxon>Eukaryota</taxon>
        <taxon>Fungi</taxon>
        <taxon>Fungi incertae sedis</taxon>
        <taxon>Chytridiomycota</taxon>
        <taxon>Chytridiomycota incertae sedis</taxon>
        <taxon>Chytridiomycetes</taxon>
        <taxon>Spizellomycetales</taxon>
        <taxon>Powellomycetaceae</taxon>
        <taxon>Geranomyces</taxon>
    </lineage>
</organism>
<evidence type="ECO:0000313" key="2">
    <source>
        <dbReference type="EMBL" id="KAJ3185566.1"/>
    </source>
</evidence>
<reference evidence="2" key="1">
    <citation type="submission" date="2020-05" db="EMBL/GenBank/DDBJ databases">
        <title>Phylogenomic resolution of chytrid fungi.</title>
        <authorList>
            <person name="Stajich J.E."/>
            <person name="Amses K."/>
            <person name="Simmons R."/>
            <person name="Seto K."/>
            <person name="Myers J."/>
            <person name="Bonds A."/>
            <person name="Quandt C.A."/>
            <person name="Barry K."/>
            <person name="Liu P."/>
            <person name="Grigoriev I."/>
            <person name="Longcore J.E."/>
            <person name="James T.Y."/>
        </authorList>
    </citation>
    <scope>NUCLEOTIDE SEQUENCE</scope>
    <source>
        <strain evidence="2">JEL0379</strain>
    </source>
</reference>
<dbReference type="AlphaFoldDB" id="A0AAD5TS50"/>
<dbReference type="EMBL" id="JADGJQ010000001">
    <property type="protein sequence ID" value="KAJ3185566.1"/>
    <property type="molecule type" value="Genomic_DNA"/>
</dbReference>
<sequence>MYNDELIGADVPVYCLEDSDDDDEPAVVINANPALPPVPPSENGCADPPARSSPADCGESNQHFLLIGGVGNDYLALFDGIGQQPGMRQEPAGMAEVRCHDHHQGPLMPIIGQRDGLAHVIPALGVPRVQVDRRRLRFVSGHDQERISVEQANVSVRSEDVLLFVDLYSCVIAWMYTADADAAVKPRPAVWEGQI</sequence>
<evidence type="ECO:0000256" key="1">
    <source>
        <dbReference type="SAM" id="MobiDB-lite"/>
    </source>
</evidence>